<gene>
    <name evidence="8" type="ORF">CFN78_07350</name>
</gene>
<proteinExistence type="inferred from homology"/>
<dbReference type="Gene3D" id="3.40.50.200">
    <property type="entry name" value="Peptidase S8/S53 domain"/>
    <property type="match status" value="1"/>
</dbReference>
<dbReference type="InterPro" id="IPR050131">
    <property type="entry name" value="Peptidase_S8_subtilisin-like"/>
</dbReference>
<keyword evidence="3" id="KW-0378">Hydrolase</keyword>
<sequence>MPARSRTLALLALCAIAPVLLAPPAHADPGEQVDPPSWGLDRVDQRAGGDGRYRYETTAETVTVYVLGTGVAAGAPDLAGRVQPGKDLVDGDDDAADGNGNGTLLASIVGGERFGIAKDVRIVPVRVLDDTGAGSIDNVIAGVDWVRENAEQPAVALFSLGGSASEPLDAAVRQLAETVPVVVPAGNSATDASEVSPARVPQALTVAASDSADGASGTSNYGPAVDLYAPGVDVTGEGLGGEAVTFSGSTAAAAHVAGGVALYRALHPQASGADSAAAVVSAATEGALSGVPAGTADRLLYTLTP</sequence>
<evidence type="ECO:0000259" key="7">
    <source>
        <dbReference type="Pfam" id="PF00082"/>
    </source>
</evidence>
<comment type="caution">
    <text evidence="8">The sequence shown here is derived from an EMBL/GenBank/DDBJ whole genome shotgun (WGS) entry which is preliminary data.</text>
</comment>
<dbReference type="GO" id="GO:0005615">
    <property type="term" value="C:extracellular space"/>
    <property type="evidence" value="ECO:0007669"/>
    <property type="project" value="TreeGrafter"/>
</dbReference>
<comment type="similarity">
    <text evidence="1 5">Belongs to the peptidase S8 family.</text>
</comment>
<keyword evidence="2 8" id="KW-0645">Protease</keyword>
<evidence type="ECO:0000256" key="4">
    <source>
        <dbReference type="ARBA" id="ARBA00022825"/>
    </source>
</evidence>
<reference evidence="8 9" key="1">
    <citation type="submission" date="2017-07" db="EMBL/GenBank/DDBJ databases">
        <title>Amycolatopsis antarcticus sp. nov., isolated from the surface of an Antarcticus brown macroalga.</title>
        <authorList>
            <person name="Wang J."/>
            <person name="Leiva S."/>
            <person name="Huang J."/>
            <person name="Huang Y."/>
        </authorList>
    </citation>
    <scope>NUCLEOTIDE SEQUENCE [LARGE SCALE GENOMIC DNA]</scope>
    <source>
        <strain evidence="8 9">AU-G6</strain>
    </source>
</reference>
<dbReference type="PANTHER" id="PTHR43806:SF11">
    <property type="entry name" value="CEREVISIN-RELATED"/>
    <property type="match status" value="1"/>
</dbReference>
<evidence type="ECO:0000256" key="3">
    <source>
        <dbReference type="ARBA" id="ARBA00022801"/>
    </source>
</evidence>
<dbReference type="GO" id="GO:0006508">
    <property type="term" value="P:proteolysis"/>
    <property type="evidence" value="ECO:0007669"/>
    <property type="project" value="UniProtKB-KW"/>
</dbReference>
<dbReference type="EMBL" id="NKYE01000003">
    <property type="protein sequence ID" value="OZM74207.1"/>
    <property type="molecule type" value="Genomic_DNA"/>
</dbReference>
<protein>
    <submittedName>
        <fullName evidence="8">Serine protease</fullName>
    </submittedName>
</protein>
<dbReference type="RefSeq" id="WP_094861963.1">
    <property type="nucleotide sequence ID" value="NZ_NKYE01000003.1"/>
</dbReference>
<dbReference type="InParanoid" id="A0A263D9I6"/>
<dbReference type="SUPFAM" id="SSF52743">
    <property type="entry name" value="Subtilisin-like"/>
    <property type="match status" value="1"/>
</dbReference>
<dbReference type="PRINTS" id="PR00723">
    <property type="entry name" value="SUBTILISIN"/>
</dbReference>
<name>A0A263D9I6_9PSEU</name>
<evidence type="ECO:0000313" key="9">
    <source>
        <dbReference type="Proteomes" id="UP000242444"/>
    </source>
</evidence>
<dbReference type="InterPro" id="IPR036852">
    <property type="entry name" value="Peptidase_S8/S53_dom_sf"/>
</dbReference>
<comment type="caution">
    <text evidence="5">Lacks conserved residue(s) required for the propagation of feature annotation.</text>
</comment>
<evidence type="ECO:0000256" key="6">
    <source>
        <dbReference type="SAM" id="SignalP"/>
    </source>
</evidence>
<organism evidence="8 9">
    <name type="scientific">Amycolatopsis antarctica</name>
    <dbReference type="NCBI Taxonomy" id="1854586"/>
    <lineage>
        <taxon>Bacteria</taxon>
        <taxon>Bacillati</taxon>
        <taxon>Actinomycetota</taxon>
        <taxon>Actinomycetes</taxon>
        <taxon>Pseudonocardiales</taxon>
        <taxon>Pseudonocardiaceae</taxon>
        <taxon>Amycolatopsis</taxon>
    </lineage>
</organism>
<evidence type="ECO:0000256" key="2">
    <source>
        <dbReference type="ARBA" id="ARBA00022670"/>
    </source>
</evidence>
<keyword evidence="4" id="KW-0720">Serine protease</keyword>
<accession>A0A263D9I6</accession>
<dbReference type="AlphaFoldDB" id="A0A263D9I6"/>
<dbReference type="Proteomes" id="UP000242444">
    <property type="component" value="Unassembled WGS sequence"/>
</dbReference>
<evidence type="ECO:0000256" key="5">
    <source>
        <dbReference type="PROSITE-ProRule" id="PRU01240"/>
    </source>
</evidence>
<dbReference type="Pfam" id="PF00082">
    <property type="entry name" value="Peptidase_S8"/>
    <property type="match status" value="1"/>
</dbReference>
<dbReference type="PROSITE" id="PS51892">
    <property type="entry name" value="SUBTILASE"/>
    <property type="match status" value="1"/>
</dbReference>
<keyword evidence="9" id="KW-1185">Reference proteome</keyword>
<dbReference type="InterPro" id="IPR015500">
    <property type="entry name" value="Peptidase_S8_subtilisin-rel"/>
</dbReference>
<keyword evidence="6" id="KW-0732">Signal</keyword>
<feature type="domain" description="Peptidase S8/S53" evidence="7">
    <location>
        <begin position="61"/>
        <end position="288"/>
    </location>
</feature>
<dbReference type="InterPro" id="IPR000209">
    <property type="entry name" value="Peptidase_S8/S53_dom"/>
</dbReference>
<evidence type="ECO:0000256" key="1">
    <source>
        <dbReference type="ARBA" id="ARBA00011073"/>
    </source>
</evidence>
<feature type="signal peptide" evidence="6">
    <location>
        <begin position="1"/>
        <end position="27"/>
    </location>
</feature>
<dbReference type="GO" id="GO:0004252">
    <property type="term" value="F:serine-type endopeptidase activity"/>
    <property type="evidence" value="ECO:0007669"/>
    <property type="project" value="InterPro"/>
</dbReference>
<dbReference type="PANTHER" id="PTHR43806">
    <property type="entry name" value="PEPTIDASE S8"/>
    <property type="match status" value="1"/>
</dbReference>
<evidence type="ECO:0000313" key="8">
    <source>
        <dbReference type="EMBL" id="OZM74207.1"/>
    </source>
</evidence>
<dbReference type="OrthoDB" id="9766923at2"/>
<feature type="chain" id="PRO_5013102672" evidence="6">
    <location>
        <begin position="28"/>
        <end position="305"/>
    </location>
</feature>